<feature type="domain" description="ABC transmembrane type-1" evidence="6">
    <location>
        <begin position="69"/>
        <end position="263"/>
    </location>
</feature>
<dbReference type="EMBL" id="BSDD01000001">
    <property type="protein sequence ID" value="GLH68517.1"/>
    <property type="molecule type" value="Genomic_DNA"/>
</dbReference>
<dbReference type="PROSITE" id="PS50928">
    <property type="entry name" value="ABC_TM1"/>
    <property type="match status" value="2"/>
</dbReference>
<organism evidence="7 8">
    <name type="scientific">Geothrix rubra</name>
    <dbReference type="NCBI Taxonomy" id="2927977"/>
    <lineage>
        <taxon>Bacteria</taxon>
        <taxon>Pseudomonadati</taxon>
        <taxon>Acidobacteriota</taxon>
        <taxon>Holophagae</taxon>
        <taxon>Holophagales</taxon>
        <taxon>Holophagaceae</taxon>
        <taxon>Geothrix</taxon>
    </lineage>
</organism>
<gene>
    <name evidence="7" type="ORF">GETHPA_00500</name>
</gene>
<dbReference type="CDD" id="cd06261">
    <property type="entry name" value="TM_PBP2"/>
    <property type="match status" value="2"/>
</dbReference>
<sequence length="580" mass="64366">MIHRFLDTVWGQANALFLPFKRRRWVDLLVLVAGAAILYGLVMMGRQWTGVHRPLVEIDLSPWALPKYTFFSMMRGLVAYVISLGFTLVYAFWAAKDRRAEKLLIPLLDILQSIPVLGFMPGLVLALVAIFPHSNLGLELAAVLMIFTGQAWNMTFSLYHSLKSVPLDMQESATVYGFNWWQRFKWVELPFGTTGLVWNSMMSMAGGWFFLMITEAFKLGDKDFRLPGLGSYMSVAVEQGNVPAMAYAILAMVAMIVFLDQVLWRPVVVWAQRFRVEETAQGEAPRSWLLKLFRRSRLIRWLEARRVHRKTTVHPQPPKPGGGPAASLRLRGGRWLANAGLLALLALAAWSAVSLVAFLRPIPGARWWDLAKAGGLTLSRVLISTLLGTLWAVPAGLAIGLSPRLSKVLQPVVQVAASFPAPMLFPVVIGILATFGVGLNYGCIVLMLLGTQWYILFNVIAGAMAIPGDLREAATSFRLSRWHRMKALYLPSIFPYLVTGWVTAAGGAWNASIVAEYAEYKGHTLTTWGLGSTVSAAAYHRDLPLLAAGVILMSSLVVTFNRLVWKPCYQLAATRYSLTK</sequence>
<keyword evidence="4 5" id="KW-0472">Membrane</keyword>
<evidence type="ECO:0000256" key="3">
    <source>
        <dbReference type="ARBA" id="ARBA00022989"/>
    </source>
</evidence>
<feature type="transmembrane region" description="Helical" evidence="5">
    <location>
        <begin position="140"/>
        <end position="159"/>
    </location>
</feature>
<evidence type="ECO:0000256" key="5">
    <source>
        <dbReference type="RuleBase" id="RU363032"/>
    </source>
</evidence>
<feature type="transmembrane region" description="Helical" evidence="5">
    <location>
        <begin position="412"/>
        <end position="433"/>
    </location>
</feature>
<feature type="transmembrane region" description="Helical" evidence="5">
    <location>
        <begin position="28"/>
        <end position="48"/>
    </location>
</feature>
<comment type="caution">
    <text evidence="7">The sequence shown here is derived from an EMBL/GenBank/DDBJ whole genome shotgun (WGS) entry which is preliminary data.</text>
</comment>
<keyword evidence="2 5" id="KW-0812">Transmembrane</keyword>
<reference evidence="7 8" key="1">
    <citation type="journal article" date="2023" name="Antonie Van Leeuwenhoek">
        <title>Mesoterricola silvestris gen. nov., sp. nov., Mesoterricola sediminis sp. nov., Geothrix oryzae sp. nov., Geothrix edaphica sp. nov., Geothrix rubra sp. nov., and Geothrix limicola sp. nov., six novel members of Acidobacteriota isolated from soils.</title>
        <authorList>
            <person name="Itoh H."/>
            <person name="Sugisawa Y."/>
            <person name="Mise K."/>
            <person name="Xu Z."/>
            <person name="Kuniyasu M."/>
            <person name="Ushijima N."/>
            <person name="Kawano K."/>
            <person name="Kobayashi E."/>
            <person name="Shiratori Y."/>
            <person name="Masuda Y."/>
            <person name="Senoo K."/>
        </authorList>
    </citation>
    <scope>NUCLEOTIDE SEQUENCE [LARGE SCALE GENOMIC DNA]</scope>
    <source>
        <strain evidence="7 8">Red803</strain>
    </source>
</reference>
<protein>
    <submittedName>
        <fullName evidence="7">Sulfonate ABC transporter permease</fullName>
    </submittedName>
</protein>
<proteinExistence type="inferred from homology"/>
<keyword evidence="5" id="KW-0813">Transport</keyword>
<feature type="transmembrane region" description="Helical" evidence="5">
    <location>
        <begin position="545"/>
        <end position="565"/>
    </location>
</feature>
<evidence type="ECO:0000256" key="4">
    <source>
        <dbReference type="ARBA" id="ARBA00023136"/>
    </source>
</evidence>
<dbReference type="SUPFAM" id="SSF161098">
    <property type="entry name" value="MetI-like"/>
    <property type="match status" value="2"/>
</dbReference>
<feature type="transmembrane region" description="Helical" evidence="5">
    <location>
        <begin position="68"/>
        <end position="93"/>
    </location>
</feature>
<dbReference type="PANTHER" id="PTHR42744">
    <property type="entry name" value="BINDING-PROTEIN-DEPENDENT TRANSPORT SYSTEMS INNER MEMBRANE COMPONENT"/>
    <property type="match status" value="1"/>
</dbReference>
<dbReference type="Pfam" id="PF00528">
    <property type="entry name" value="BPD_transp_1"/>
    <property type="match status" value="2"/>
</dbReference>
<accession>A0ABQ5Q1J4</accession>
<keyword evidence="3 5" id="KW-1133">Transmembrane helix</keyword>
<feature type="transmembrane region" description="Helical" evidence="5">
    <location>
        <begin position="378"/>
        <end position="400"/>
    </location>
</feature>
<dbReference type="Proteomes" id="UP001165089">
    <property type="component" value="Unassembled WGS sequence"/>
</dbReference>
<comment type="subcellular location">
    <subcellularLocation>
        <location evidence="1 5">Cell membrane</location>
        <topology evidence="1 5">Multi-pass membrane protein</topology>
    </subcellularLocation>
</comment>
<evidence type="ECO:0000256" key="2">
    <source>
        <dbReference type="ARBA" id="ARBA00022692"/>
    </source>
</evidence>
<comment type="similarity">
    <text evidence="5">Belongs to the binding-protein-dependent transport system permease family.</text>
</comment>
<feature type="transmembrane region" description="Helical" evidence="5">
    <location>
        <begin position="244"/>
        <end position="264"/>
    </location>
</feature>
<dbReference type="InterPro" id="IPR000515">
    <property type="entry name" value="MetI-like"/>
</dbReference>
<evidence type="ECO:0000259" key="6">
    <source>
        <dbReference type="PROSITE" id="PS50928"/>
    </source>
</evidence>
<evidence type="ECO:0000256" key="1">
    <source>
        <dbReference type="ARBA" id="ARBA00004651"/>
    </source>
</evidence>
<dbReference type="RefSeq" id="WP_285722003.1">
    <property type="nucleotide sequence ID" value="NZ_BSDD01000001.1"/>
</dbReference>
<feature type="transmembrane region" description="Helical" evidence="5">
    <location>
        <begin position="487"/>
        <end position="509"/>
    </location>
</feature>
<feature type="transmembrane region" description="Helical" evidence="5">
    <location>
        <begin position="335"/>
        <end position="358"/>
    </location>
</feature>
<feature type="transmembrane region" description="Helical" evidence="5">
    <location>
        <begin position="189"/>
        <end position="211"/>
    </location>
</feature>
<name>A0ABQ5Q1J4_9BACT</name>
<keyword evidence="8" id="KW-1185">Reference proteome</keyword>
<feature type="transmembrane region" description="Helical" evidence="5">
    <location>
        <begin position="439"/>
        <end position="466"/>
    </location>
</feature>
<feature type="transmembrane region" description="Helical" evidence="5">
    <location>
        <begin position="114"/>
        <end position="134"/>
    </location>
</feature>
<evidence type="ECO:0000313" key="7">
    <source>
        <dbReference type="EMBL" id="GLH68517.1"/>
    </source>
</evidence>
<feature type="domain" description="ABC transmembrane type-1" evidence="6">
    <location>
        <begin position="374"/>
        <end position="564"/>
    </location>
</feature>
<dbReference type="Gene3D" id="1.10.3720.10">
    <property type="entry name" value="MetI-like"/>
    <property type="match status" value="2"/>
</dbReference>
<dbReference type="PANTHER" id="PTHR42744:SF1">
    <property type="entry name" value="BINDING-PROTEIN-DEPENDENT TRANSPORT SYSTEMS INNER MEMBRANE COMPONENT"/>
    <property type="match status" value="1"/>
</dbReference>
<dbReference type="InterPro" id="IPR035906">
    <property type="entry name" value="MetI-like_sf"/>
</dbReference>
<evidence type="ECO:0000313" key="8">
    <source>
        <dbReference type="Proteomes" id="UP001165089"/>
    </source>
</evidence>